<dbReference type="EMBL" id="AZEB01000033">
    <property type="protein sequence ID" value="KRL20249.1"/>
    <property type="molecule type" value="Genomic_DNA"/>
</dbReference>
<dbReference type="Gene3D" id="3.40.630.30">
    <property type="match status" value="1"/>
</dbReference>
<sequence>MNLIISVRNINKDVSLMPATYLRQATNEDLPTIKKIIEEAKAYLKLQGIDQWQNGYPDDETLETDVKFGITYVLIIDDQIAATAALHQGLDVNYLNLHGGKWVNGIHGRYTAIHRIAMSSNFRGQHLSDKMITGLITISSVLGYKDVRIDTHPDNKGMQHVITTNGFTKRGTIYMAEKDDEETPRYAYQLIIG</sequence>
<dbReference type="InterPro" id="IPR000182">
    <property type="entry name" value="GNAT_dom"/>
</dbReference>
<evidence type="ECO:0000259" key="1">
    <source>
        <dbReference type="PROSITE" id="PS51186"/>
    </source>
</evidence>
<dbReference type="InterPro" id="IPR016181">
    <property type="entry name" value="Acyl_CoA_acyltransferase"/>
</dbReference>
<dbReference type="PROSITE" id="PS51186">
    <property type="entry name" value="GNAT"/>
    <property type="match status" value="1"/>
</dbReference>
<reference evidence="2 3" key="1">
    <citation type="journal article" date="2015" name="Genome Announc.">
        <title>Expanding the biotechnology potential of lactobacilli through comparative genomics of 213 strains and associated genera.</title>
        <authorList>
            <person name="Sun Z."/>
            <person name="Harris H.M."/>
            <person name="McCann A."/>
            <person name="Guo C."/>
            <person name="Argimon S."/>
            <person name="Zhang W."/>
            <person name="Yang X."/>
            <person name="Jeffery I.B."/>
            <person name="Cooney J.C."/>
            <person name="Kagawa T.F."/>
            <person name="Liu W."/>
            <person name="Song Y."/>
            <person name="Salvetti E."/>
            <person name="Wrobel A."/>
            <person name="Rasinkangas P."/>
            <person name="Parkhill J."/>
            <person name="Rea M.C."/>
            <person name="O'Sullivan O."/>
            <person name="Ritari J."/>
            <person name="Douillard F.P."/>
            <person name="Paul Ross R."/>
            <person name="Yang R."/>
            <person name="Briner A.E."/>
            <person name="Felis G.E."/>
            <person name="de Vos W.M."/>
            <person name="Barrangou R."/>
            <person name="Klaenhammer T.R."/>
            <person name="Caufield P.W."/>
            <person name="Cui Y."/>
            <person name="Zhang H."/>
            <person name="O'Toole P.W."/>
        </authorList>
    </citation>
    <scope>NUCLEOTIDE SEQUENCE [LARGE SCALE GENOMIC DNA]</scope>
    <source>
        <strain evidence="2 3">DSM 19906</strain>
    </source>
</reference>
<dbReference type="Pfam" id="PF00583">
    <property type="entry name" value="Acetyltransf_1"/>
    <property type="match status" value="1"/>
</dbReference>
<dbReference type="GO" id="GO:0016747">
    <property type="term" value="F:acyltransferase activity, transferring groups other than amino-acyl groups"/>
    <property type="evidence" value="ECO:0007669"/>
    <property type="project" value="InterPro"/>
</dbReference>
<proteinExistence type="predicted"/>
<feature type="domain" description="N-acetyltransferase" evidence="1">
    <location>
        <begin position="20"/>
        <end position="191"/>
    </location>
</feature>
<evidence type="ECO:0000313" key="3">
    <source>
        <dbReference type="Proteomes" id="UP000051439"/>
    </source>
</evidence>
<keyword evidence="3" id="KW-1185">Reference proteome</keyword>
<accession>A0A0R1NK84</accession>
<protein>
    <submittedName>
        <fullName evidence="2">Acetyltransferase, GNAT family</fullName>
    </submittedName>
</protein>
<name>A0A0R1NK84_9LACO</name>
<dbReference type="Proteomes" id="UP000051439">
    <property type="component" value="Unassembled WGS sequence"/>
</dbReference>
<gene>
    <name evidence="2" type="ORF">FC98_GL001795</name>
</gene>
<evidence type="ECO:0000313" key="2">
    <source>
        <dbReference type="EMBL" id="KRL20249.1"/>
    </source>
</evidence>
<organism evidence="2 3">
    <name type="scientific">Lentilactobacillus kisonensis DSM 19906 = JCM 15041</name>
    <dbReference type="NCBI Taxonomy" id="1423766"/>
    <lineage>
        <taxon>Bacteria</taxon>
        <taxon>Bacillati</taxon>
        <taxon>Bacillota</taxon>
        <taxon>Bacilli</taxon>
        <taxon>Lactobacillales</taxon>
        <taxon>Lactobacillaceae</taxon>
        <taxon>Lentilactobacillus</taxon>
    </lineage>
</organism>
<keyword evidence="2" id="KW-0808">Transferase</keyword>
<dbReference type="SUPFAM" id="SSF55729">
    <property type="entry name" value="Acyl-CoA N-acyltransferases (Nat)"/>
    <property type="match status" value="1"/>
</dbReference>
<dbReference type="PATRIC" id="fig|1423766.4.peg.1858"/>
<comment type="caution">
    <text evidence="2">The sequence shown here is derived from an EMBL/GenBank/DDBJ whole genome shotgun (WGS) entry which is preliminary data.</text>
</comment>
<dbReference type="AlphaFoldDB" id="A0A0R1NK84"/>